<dbReference type="Gene3D" id="1.10.287.130">
    <property type="match status" value="1"/>
</dbReference>
<dbReference type="SMART" id="SM00388">
    <property type="entry name" value="HisKA"/>
    <property type="match status" value="1"/>
</dbReference>
<organism evidence="12 13">
    <name type="scientific">Mastigocoleus testarum BC008</name>
    <dbReference type="NCBI Taxonomy" id="371196"/>
    <lineage>
        <taxon>Bacteria</taxon>
        <taxon>Bacillati</taxon>
        <taxon>Cyanobacteriota</taxon>
        <taxon>Cyanophyceae</taxon>
        <taxon>Nostocales</taxon>
        <taxon>Hapalosiphonaceae</taxon>
        <taxon>Mastigocoleus</taxon>
    </lineage>
</organism>
<keyword evidence="3 8" id="KW-0597">Phosphoprotein</keyword>
<keyword evidence="5 12" id="KW-0418">Kinase</keyword>
<dbReference type="InterPro" id="IPR003594">
    <property type="entry name" value="HATPase_dom"/>
</dbReference>
<dbReference type="Gene3D" id="3.40.50.2300">
    <property type="match status" value="1"/>
</dbReference>
<evidence type="ECO:0000259" key="10">
    <source>
        <dbReference type="PROSITE" id="PS50109"/>
    </source>
</evidence>
<evidence type="ECO:0000256" key="7">
    <source>
        <dbReference type="ARBA" id="ARBA00055745"/>
    </source>
</evidence>
<dbReference type="OrthoDB" id="9813151at2"/>
<evidence type="ECO:0000313" key="12">
    <source>
        <dbReference type="EMBL" id="KST63254.1"/>
    </source>
</evidence>
<dbReference type="PANTHER" id="PTHR43711">
    <property type="entry name" value="TWO-COMPONENT HISTIDINE KINASE"/>
    <property type="match status" value="1"/>
</dbReference>
<protein>
    <recommendedName>
        <fullName evidence="2">histidine kinase</fullName>
        <ecNumber evidence="2">2.7.13.3</ecNumber>
    </recommendedName>
</protein>
<name>A0A0V7ZG99_9CYAN</name>
<dbReference type="Gene3D" id="3.30.565.10">
    <property type="entry name" value="Histidine kinase-like ATPase, C-terminal domain"/>
    <property type="match status" value="1"/>
</dbReference>
<dbReference type="InterPro" id="IPR003661">
    <property type="entry name" value="HisK_dim/P_dom"/>
</dbReference>
<sequence length="391" mass="44081">MLGSSVNILLIEDNLADARFLHEVLKQPKFKNFSLFHVKRLKEALNLLDKSSQVSVCFDVILLDLTLPDSQGLDSLQPLMECGVNLPIVVLTNTNDNELAIEAVRQGAQDYLVKRQVNDESLLRSLRYAIERKQTLESLHTLNQTLKEEVDKCTLELVKAQELNQFKSEFVSILSHDIRNPLNTILLTAGLLQNSDEQLSKEKKLTHFQMIRSAIKNMALLLDEASFIGKADTGRLRCQISQLDLQDFCSEIIKGSKISAKYRNINITSIIPEIDFEIFSDENLLRHILDNLLTNAVKYSPPGSTVHFELKLTEEFIIFSIQDWGIGIPNQEQQQLFQPFYRASNIGMIPGTGLGLSIVAKCVDALQGEIEFDSQVDLGTIFIVKLPLIKV</sequence>
<dbReference type="InterPro" id="IPR001789">
    <property type="entry name" value="Sig_transdc_resp-reg_receiver"/>
</dbReference>
<dbReference type="FunFam" id="3.30.565.10:FF:000006">
    <property type="entry name" value="Sensor histidine kinase WalK"/>
    <property type="match status" value="1"/>
</dbReference>
<dbReference type="Proteomes" id="UP000053372">
    <property type="component" value="Unassembled WGS sequence"/>
</dbReference>
<dbReference type="PRINTS" id="PR00344">
    <property type="entry name" value="BCTRLSENSOR"/>
</dbReference>
<dbReference type="SMART" id="SM00448">
    <property type="entry name" value="REC"/>
    <property type="match status" value="1"/>
</dbReference>
<dbReference type="PROSITE" id="PS50110">
    <property type="entry name" value="RESPONSE_REGULATORY"/>
    <property type="match status" value="1"/>
</dbReference>
<comment type="catalytic activity">
    <reaction evidence="1">
        <text>ATP + protein L-histidine = ADP + protein N-phospho-L-histidine.</text>
        <dbReference type="EC" id="2.7.13.3"/>
    </reaction>
</comment>
<dbReference type="InterPro" id="IPR004358">
    <property type="entry name" value="Sig_transdc_His_kin-like_C"/>
</dbReference>
<evidence type="ECO:0000256" key="8">
    <source>
        <dbReference type="PROSITE-ProRule" id="PRU00169"/>
    </source>
</evidence>
<feature type="domain" description="Histidine kinase" evidence="10">
    <location>
        <begin position="173"/>
        <end position="390"/>
    </location>
</feature>
<feature type="modified residue" description="4-aspartylphosphate" evidence="8">
    <location>
        <position position="64"/>
    </location>
</feature>
<dbReference type="EMBL" id="LMTZ01000140">
    <property type="protein sequence ID" value="KST63254.1"/>
    <property type="molecule type" value="Genomic_DNA"/>
</dbReference>
<dbReference type="AlphaFoldDB" id="A0A0V7ZG99"/>
<dbReference type="PROSITE" id="PS50109">
    <property type="entry name" value="HIS_KIN"/>
    <property type="match status" value="1"/>
</dbReference>
<dbReference type="Pfam" id="PF00072">
    <property type="entry name" value="Response_reg"/>
    <property type="match status" value="1"/>
</dbReference>
<reference evidence="12 13" key="1">
    <citation type="journal article" date="2015" name="Genome Announc.">
        <title>Draft Genome of the Euendolithic (true boring) Cyanobacterium Mastigocoleus testarum strain BC008.</title>
        <authorList>
            <person name="Guida B.S."/>
            <person name="Garcia-Pichel F."/>
        </authorList>
    </citation>
    <scope>NUCLEOTIDE SEQUENCE [LARGE SCALE GENOMIC DNA]</scope>
    <source>
        <strain evidence="12 13">BC008</strain>
    </source>
</reference>
<evidence type="ECO:0000256" key="5">
    <source>
        <dbReference type="ARBA" id="ARBA00022777"/>
    </source>
</evidence>
<keyword evidence="13" id="KW-1185">Reference proteome</keyword>
<keyword evidence="4" id="KW-0808">Transferase</keyword>
<dbReference type="SUPFAM" id="SSF55874">
    <property type="entry name" value="ATPase domain of HSP90 chaperone/DNA topoisomerase II/histidine kinase"/>
    <property type="match status" value="1"/>
</dbReference>
<evidence type="ECO:0000256" key="4">
    <source>
        <dbReference type="ARBA" id="ARBA00022679"/>
    </source>
</evidence>
<evidence type="ECO:0000256" key="9">
    <source>
        <dbReference type="SAM" id="Coils"/>
    </source>
</evidence>
<feature type="domain" description="Response regulatory" evidence="11">
    <location>
        <begin position="7"/>
        <end position="129"/>
    </location>
</feature>
<accession>A0A0V7ZG99</accession>
<dbReference type="Pfam" id="PF00512">
    <property type="entry name" value="HisKA"/>
    <property type="match status" value="1"/>
</dbReference>
<proteinExistence type="predicted"/>
<dbReference type="PANTHER" id="PTHR43711:SF26">
    <property type="entry name" value="SENSOR HISTIDINE KINASE RCSC"/>
    <property type="match status" value="1"/>
</dbReference>
<dbReference type="InterPro" id="IPR005467">
    <property type="entry name" value="His_kinase_dom"/>
</dbReference>
<evidence type="ECO:0000256" key="6">
    <source>
        <dbReference type="ARBA" id="ARBA00023012"/>
    </source>
</evidence>
<comment type="caution">
    <text evidence="12">The sequence shown here is derived from an EMBL/GenBank/DDBJ whole genome shotgun (WGS) entry which is preliminary data.</text>
</comment>
<evidence type="ECO:0000313" key="13">
    <source>
        <dbReference type="Proteomes" id="UP000053372"/>
    </source>
</evidence>
<dbReference type="CDD" id="cd00075">
    <property type="entry name" value="HATPase"/>
    <property type="match status" value="1"/>
</dbReference>
<dbReference type="SMART" id="SM00387">
    <property type="entry name" value="HATPase_c"/>
    <property type="match status" value="1"/>
</dbReference>
<evidence type="ECO:0000256" key="3">
    <source>
        <dbReference type="ARBA" id="ARBA00022553"/>
    </source>
</evidence>
<comment type="function">
    <text evidence="7">Photoreceptor which exists in two forms that are reversibly interconvertible by light: the R form that absorbs maximally in the red region of the spectrum and the FR form that absorbs maximally in the far-red region.</text>
</comment>
<dbReference type="CDD" id="cd00082">
    <property type="entry name" value="HisKA"/>
    <property type="match status" value="1"/>
</dbReference>
<dbReference type="InterPro" id="IPR036097">
    <property type="entry name" value="HisK_dim/P_sf"/>
</dbReference>
<keyword evidence="9" id="KW-0175">Coiled coil</keyword>
<evidence type="ECO:0000259" key="11">
    <source>
        <dbReference type="PROSITE" id="PS50110"/>
    </source>
</evidence>
<feature type="coiled-coil region" evidence="9">
    <location>
        <begin position="136"/>
        <end position="163"/>
    </location>
</feature>
<evidence type="ECO:0000256" key="1">
    <source>
        <dbReference type="ARBA" id="ARBA00000085"/>
    </source>
</evidence>
<dbReference type="InterPro" id="IPR036890">
    <property type="entry name" value="HATPase_C_sf"/>
</dbReference>
<evidence type="ECO:0000256" key="2">
    <source>
        <dbReference type="ARBA" id="ARBA00012438"/>
    </source>
</evidence>
<dbReference type="GO" id="GO:0000155">
    <property type="term" value="F:phosphorelay sensor kinase activity"/>
    <property type="evidence" value="ECO:0007669"/>
    <property type="project" value="InterPro"/>
</dbReference>
<gene>
    <name evidence="12" type="ORF">BC008_38885</name>
</gene>
<keyword evidence="6" id="KW-0902">Two-component regulatory system</keyword>
<dbReference type="Pfam" id="PF02518">
    <property type="entry name" value="HATPase_c"/>
    <property type="match status" value="1"/>
</dbReference>
<dbReference type="EC" id="2.7.13.3" evidence="2"/>
<dbReference type="InterPro" id="IPR011006">
    <property type="entry name" value="CheY-like_superfamily"/>
</dbReference>
<dbReference type="InterPro" id="IPR050736">
    <property type="entry name" value="Sensor_HK_Regulatory"/>
</dbReference>
<dbReference type="RefSeq" id="WP_027843875.1">
    <property type="nucleotide sequence ID" value="NZ_LMTZ01000140.1"/>
</dbReference>
<dbReference type="SUPFAM" id="SSF52172">
    <property type="entry name" value="CheY-like"/>
    <property type="match status" value="1"/>
</dbReference>
<dbReference type="SUPFAM" id="SSF47384">
    <property type="entry name" value="Homodimeric domain of signal transducing histidine kinase"/>
    <property type="match status" value="1"/>
</dbReference>